<name>A0A2Z4G7R0_9BACT</name>
<dbReference type="GO" id="GO:0005975">
    <property type="term" value="P:carbohydrate metabolic process"/>
    <property type="evidence" value="ECO:0007669"/>
    <property type="project" value="InterPro"/>
</dbReference>
<dbReference type="Gene3D" id="2.60.40.1180">
    <property type="entry name" value="Golgi alpha-mannosidase II"/>
    <property type="match status" value="2"/>
</dbReference>
<dbReference type="GO" id="GO:0004553">
    <property type="term" value="F:hydrolase activity, hydrolyzing O-glycosyl compounds"/>
    <property type="evidence" value="ECO:0007669"/>
    <property type="project" value="InterPro"/>
</dbReference>
<dbReference type="CDD" id="cd14752">
    <property type="entry name" value="GH31_N"/>
    <property type="match status" value="1"/>
</dbReference>
<feature type="region of interest" description="Disordered" evidence="3">
    <location>
        <begin position="160"/>
        <end position="179"/>
    </location>
</feature>
<dbReference type="Pfam" id="PF17137">
    <property type="entry name" value="DUF5110"/>
    <property type="match status" value="1"/>
</dbReference>
<dbReference type="InterPro" id="IPR017853">
    <property type="entry name" value="GH"/>
</dbReference>
<dbReference type="Pfam" id="PF01055">
    <property type="entry name" value="Glyco_hydro_31_2nd"/>
    <property type="match status" value="1"/>
</dbReference>
<dbReference type="AlphaFoldDB" id="A0A2Z4G7R0"/>
<feature type="domain" description="Glycoside hydrolase family 31 N-terminal" evidence="5">
    <location>
        <begin position="58"/>
        <end position="153"/>
    </location>
</feature>
<feature type="domain" description="Glycoside hydrolase family 31 TIM barrel" evidence="4">
    <location>
        <begin position="222"/>
        <end position="516"/>
    </location>
</feature>
<dbReference type="Pfam" id="PF21365">
    <property type="entry name" value="Glyco_hydro_31_3rd"/>
    <property type="match status" value="1"/>
</dbReference>
<dbReference type="InterPro" id="IPR033403">
    <property type="entry name" value="DUF5110"/>
</dbReference>
<dbReference type="InterPro" id="IPR013780">
    <property type="entry name" value="Glyco_hydro_b"/>
</dbReference>
<dbReference type="KEGG" id="als:DJ013_02730"/>
<dbReference type="InterPro" id="IPR051816">
    <property type="entry name" value="Glycosyl_Hydrolase_31"/>
</dbReference>
<reference evidence="8 9" key="1">
    <citation type="submission" date="2018-05" db="EMBL/GenBank/DDBJ databases">
        <title>Complete genome sequence of Arcticibacterium luteifluviistationis SM1504T, a cytophagaceae bacterium isolated from Arctic surface seawater.</title>
        <authorList>
            <person name="Li Y."/>
            <person name="Qin Q.-L."/>
        </authorList>
    </citation>
    <scope>NUCLEOTIDE SEQUENCE [LARGE SCALE GENOMIC DNA]</scope>
    <source>
        <strain evidence="8 9">SM1504</strain>
    </source>
</reference>
<proteinExistence type="inferred from homology"/>
<keyword evidence="9" id="KW-1185">Reference proteome</keyword>
<dbReference type="PANTHER" id="PTHR43863:SF2">
    <property type="entry name" value="MALTASE-GLUCOAMYLASE"/>
    <property type="match status" value="1"/>
</dbReference>
<feature type="domain" description="Glycosyl hydrolase family 31 C-terminal" evidence="7">
    <location>
        <begin position="561"/>
        <end position="628"/>
    </location>
</feature>
<organism evidence="8 9">
    <name type="scientific">Arcticibacterium luteifluviistationis</name>
    <dbReference type="NCBI Taxonomy" id="1784714"/>
    <lineage>
        <taxon>Bacteria</taxon>
        <taxon>Pseudomonadati</taxon>
        <taxon>Bacteroidota</taxon>
        <taxon>Cytophagia</taxon>
        <taxon>Cytophagales</taxon>
        <taxon>Leadbetterellaceae</taxon>
        <taxon>Arcticibacterium</taxon>
    </lineage>
</organism>
<comment type="similarity">
    <text evidence="1 2">Belongs to the glycosyl hydrolase 31 family.</text>
</comment>
<evidence type="ECO:0000256" key="2">
    <source>
        <dbReference type="RuleBase" id="RU361185"/>
    </source>
</evidence>
<gene>
    <name evidence="8" type="ORF">DJ013_02730</name>
</gene>
<dbReference type="Pfam" id="PF13802">
    <property type="entry name" value="Gal_mutarotas_2"/>
    <property type="match status" value="1"/>
</dbReference>
<keyword evidence="2" id="KW-0378">Hydrolase</keyword>
<feature type="domain" description="DUF5110" evidence="6">
    <location>
        <begin position="644"/>
        <end position="684"/>
    </location>
</feature>
<dbReference type="SUPFAM" id="SSF74650">
    <property type="entry name" value="Galactose mutarotase-like"/>
    <property type="match status" value="1"/>
</dbReference>
<sequence>MRELLISVIIVCSLSSYAQNILISGMDNMKWEKVMPGVWKASFGTSGLDPLAYTNPPKKEAITELGDAPFPFDEKSTFYQLTPERAIIRMPLNPAESIYGLGLEFKGINRRGEVYTLKVDHYGGVKGYTHAPVPFYVSNKGYGVLINTSKRVKIHVGVGNRKDSKRPDPIDRTTGENWDSQPLSDAIEASIQGDGLEVYIFTGNTTLEVVQRYNLYCGGGVLPPKWGLGFWHRMHTKSSSDDIFKEISEFKKYNFPIDVLGLEPGWQSFAYPCSYDWDSTRFPNPKQFVQTLNDDGIKVNLWENPYVAPSSTMFKDISPFTGSHTVWLGEVPDYTIPEAQKVLLNHHQKNHLDIGVSGYKFDEVDGYDKWLWPDHATFPSGNDAVEIRQLYGQMIQKMFGDHLKKQNKRTYSLVRASYIGASSSPFVIYSDHYDHKNYVTALVNSSMSGLLWTPEIRSAKSAEEWVRRFQTVCFSPLMQLNAWASGTKPWSFPEVSDIIRNNIKLRMDLLPYLYTAFYDYEQKGIPPFRAMVLESGFNVTGTLIDGKLDGETNPYEEQIRMEVTDQYMMGPSILVAPIFTGETERKVILPKGNWYDFYTGALVGNGETITIKSKLEQIPLFVKNGGIIPMLSSKEVTDSNKQSLEVRHYGTKENTFQVYNDDGETFNYENGDNTLLELKVTKGKGGELRGESKFINNKNYSYGKVNWLWMSN</sequence>
<dbReference type="EMBL" id="CP029480">
    <property type="protein sequence ID" value="AWV97145.1"/>
    <property type="molecule type" value="Genomic_DNA"/>
</dbReference>
<accession>A0A2Z4G7R0</accession>
<evidence type="ECO:0000313" key="8">
    <source>
        <dbReference type="EMBL" id="AWV97145.1"/>
    </source>
</evidence>
<dbReference type="InterPro" id="IPR011013">
    <property type="entry name" value="Gal_mutarotase_sf_dom"/>
</dbReference>
<dbReference type="SUPFAM" id="SSF51445">
    <property type="entry name" value="(Trans)glycosidases"/>
    <property type="match status" value="1"/>
</dbReference>
<evidence type="ECO:0000259" key="5">
    <source>
        <dbReference type="Pfam" id="PF13802"/>
    </source>
</evidence>
<dbReference type="OrthoDB" id="176168at2"/>
<keyword evidence="2" id="KW-0326">Glycosidase</keyword>
<dbReference type="Gene3D" id="3.20.20.80">
    <property type="entry name" value="Glycosidases"/>
    <property type="match status" value="1"/>
</dbReference>
<feature type="compositionally biased region" description="Basic and acidic residues" evidence="3">
    <location>
        <begin position="160"/>
        <end position="174"/>
    </location>
</feature>
<evidence type="ECO:0000259" key="4">
    <source>
        <dbReference type="Pfam" id="PF01055"/>
    </source>
</evidence>
<dbReference type="InterPro" id="IPR025887">
    <property type="entry name" value="Glyco_hydro_31_N_dom"/>
</dbReference>
<protein>
    <submittedName>
        <fullName evidence="8">ABC transporter substrate-binding protein</fullName>
    </submittedName>
</protein>
<dbReference type="SUPFAM" id="SSF51011">
    <property type="entry name" value="Glycosyl hydrolase domain"/>
    <property type="match status" value="1"/>
</dbReference>
<dbReference type="RefSeq" id="WP_111370247.1">
    <property type="nucleotide sequence ID" value="NZ_CP029480.1"/>
</dbReference>
<evidence type="ECO:0000259" key="7">
    <source>
        <dbReference type="Pfam" id="PF21365"/>
    </source>
</evidence>
<dbReference type="InterPro" id="IPR000322">
    <property type="entry name" value="Glyco_hydro_31_TIM"/>
</dbReference>
<dbReference type="PANTHER" id="PTHR43863">
    <property type="entry name" value="HYDROLASE, PUTATIVE (AFU_ORTHOLOGUE AFUA_1G03140)-RELATED"/>
    <property type="match status" value="1"/>
</dbReference>
<dbReference type="GO" id="GO:0030246">
    <property type="term" value="F:carbohydrate binding"/>
    <property type="evidence" value="ECO:0007669"/>
    <property type="project" value="InterPro"/>
</dbReference>
<evidence type="ECO:0000256" key="1">
    <source>
        <dbReference type="ARBA" id="ARBA00007806"/>
    </source>
</evidence>
<dbReference type="Proteomes" id="UP000249873">
    <property type="component" value="Chromosome"/>
</dbReference>
<dbReference type="CDD" id="cd06592">
    <property type="entry name" value="GH31_NET37"/>
    <property type="match status" value="1"/>
</dbReference>
<dbReference type="InterPro" id="IPR048395">
    <property type="entry name" value="Glyco_hydro_31_C"/>
</dbReference>
<dbReference type="Gene3D" id="2.60.40.1760">
    <property type="entry name" value="glycosyl hydrolase (family 31)"/>
    <property type="match status" value="1"/>
</dbReference>
<evidence type="ECO:0000313" key="9">
    <source>
        <dbReference type="Proteomes" id="UP000249873"/>
    </source>
</evidence>
<evidence type="ECO:0000256" key="3">
    <source>
        <dbReference type="SAM" id="MobiDB-lite"/>
    </source>
</evidence>
<evidence type="ECO:0000259" key="6">
    <source>
        <dbReference type="Pfam" id="PF17137"/>
    </source>
</evidence>